<evidence type="ECO:0000256" key="2">
    <source>
        <dbReference type="ARBA" id="ARBA00022448"/>
    </source>
</evidence>
<evidence type="ECO:0000256" key="10">
    <source>
        <dbReference type="HAMAP-Rule" id="MF_00433"/>
    </source>
</evidence>
<accession>A0A023HAJ9</accession>
<dbReference type="GO" id="GO:0009512">
    <property type="term" value="C:cytochrome b6f complex"/>
    <property type="evidence" value="ECO:0007669"/>
    <property type="project" value="InterPro"/>
</dbReference>
<keyword evidence="11" id="KW-0934">Plastid</keyword>
<evidence type="ECO:0000256" key="8">
    <source>
        <dbReference type="ARBA" id="ARBA00025197"/>
    </source>
</evidence>
<evidence type="ECO:0000256" key="5">
    <source>
        <dbReference type="ARBA" id="ARBA00022989"/>
    </source>
</evidence>
<sequence>MTVAIDYFLLVGFCFAFASGLFLGLKSIKLI</sequence>
<comment type="subcellular location">
    <subcellularLocation>
        <location evidence="1">Membrane</location>
        <topology evidence="1">Single-pass membrane protein</topology>
    </subcellularLocation>
    <subcellularLocation>
        <location evidence="10">Plastid</location>
        <location evidence="10">Chloroplast thylakoid membrane</location>
        <topology evidence="10">Single-pass membrane protein</topology>
    </subcellularLocation>
</comment>
<evidence type="ECO:0000256" key="6">
    <source>
        <dbReference type="ARBA" id="ARBA00023078"/>
    </source>
</evidence>
<keyword evidence="2 10" id="KW-0813">Transport</keyword>
<evidence type="ECO:0000256" key="1">
    <source>
        <dbReference type="ARBA" id="ARBA00004167"/>
    </source>
</evidence>
<gene>
    <name evidence="10 11" type="primary">petL</name>
</gene>
<keyword evidence="7 10" id="KW-0472">Membrane</keyword>
<keyword evidence="4 10" id="KW-0249">Electron transport</keyword>
<feature type="transmembrane region" description="Helical" evidence="10">
    <location>
        <begin position="6"/>
        <end position="25"/>
    </location>
</feature>
<evidence type="ECO:0000256" key="3">
    <source>
        <dbReference type="ARBA" id="ARBA00022692"/>
    </source>
</evidence>
<dbReference type="InterPro" id="IPR007802">
    <property type="entry name" value="Cyt_b6/f_cplx_su6"/>
</dbReference>
<comment type="function">
    <text evidence="8 10">Component of the cytochrome b6-f complex, which mediates electron transfer between photosystem II (PSII) and photosystem I (PSI), cyclic electron flow around PSI, and state transitions. PetL is important for photoautotrophic growth as well as for electron transfer efficiency and stability of the cytochrome b6-f complex.</text>
</comment>
<dbReference type="GO" id="GO:0009055">
    <property type="term" value="F:electron transfer activity"/>
    <property type="evidence" value="ECO:0007669"/>
    <property type="project" value="InterPro"/>
</dbReference>
<comment type="subunit">
    <text evidence="9 10">The 4 large subunits of the cytochrome b6-f complex are cytochrome b6, subunit IV (17 kDa polypeptide, PetD), cytochrome f and the Rieske protein, while the 4 small subunits are PetG, PetL, PetM and PetN. The complex functions as a dimer.</text>
</comment>
<keyword evidence="6 10" id="KW-0793">Thylakoid</keyword>
<dbReference type="EMBL" id="KC509523">
    <property type="protein sequence ID" value="AGH28695.1"/>
    <property type="molecule type" value="Genomic_DNA"/>
</dbReference>
<dbReference type="GO" id="GO:0009535">
    <property type="term" value="C:chloroplast thylakoid membrane"/>
    <property type="evidence" value="ECO:0007669"/>
    <property type="project" value="UniProtKB-SubCell"/>
</dbReference>
<evidence type="ECO:0000313" key="11">
    <source>
        <dbReference type="EMBL" id="AGH28695.1"/>
    </source>
</evidence>
<dbReference type="GeneID" id="19740163"/>
<evidence type="ECO:0000256" key="4">
    <source>
        <dbReference type="ARBA" id="ARBA00022982"/>
    </source>
</evidence>
<reference evidence="11" key="1">
    <citation type="journal article" date="2014" name="Genome Biol. Evol.">
        <title>Serial gene losses and foreign DNA underlie size and sequence variation in the plastid genomes of diatoms.</title>
        <authorList>
            <person name="Ruck E.C."/>
            <person name="Nakov T."/>
            <person name="Jansen R.K."/>
            <person name="Theriot E.C."/>
            <person name="Alverson A.J."/>
        </authorList>
    </citation>
    <scope>NUCLEOTIDE SEQUENCE</scope>
    <source>
        <strain evidence="11">BCC011</strain>
    </source>
</reference>
<proteinExistence type="inferred from homology"/>
<keyword evidence="3 10" id="KW-0812">Transmembrane</keyword>
<dbReference type="Pfam" id="PF05115">
    <property type="entry name" value="PetL"/>
    <property type="match status" value="1"/>
</dbReference>
<keyword evidence="5 10" id="KW-1133">Transmembrane helix</keyword>
<dbReference type="HAMAP" id="MF_00433">
    <property type="entry name" value="Cytb6_f_PetL"/>
    <property type="match status" value="1"/>
</dbReference>
<dbReference type="AlphaFoldDB" id="A0A023HAJ9"/>
<dbReference type="RefSeq" id="YP_009029164.1">
    <property type="nucleotide sequence ID" value="NC_024083.1"/>
</dbReference>
<keyword evidence="10" id="KW-0602">Photosynthesis</keyword>
<name>A0A023HAJ9_9STRA</name>
<geneLocation type="chloroplast" evidence="11"/>
<protein>
    <recommendedName>
        <fullName evidence="10">Cytochrome b6-f complex subunit 6</fullName>
    </recommendedName>
    <alternativeName>
        <fullName evidence="10">Cytochrome b6-f complex subunit PetL</fullName>
    </alternativeName>
    <alternativeName>
        <fullName evidence="10">Cytochrome b6-f complex subunit VI</fullName>
    </alternativeName>
</protein>
<comment type="similarity">
    <text evidence="10">Belongs to the PetL family.</text>
</comment>
<dbReference type="GO" id="GO:0015979">
    <property type="term" value="P:photosynthesis"/>
    <property type="evidence" value="ECO:0007669"/>
    <property type="project" value="UniProtKB-KW"/>
</dbReference>
<organism evidence="11">
    <name type="scientific">Didymosphenia geminata</name>
    <name type="common">rock snot</name>
    <dbReference type="NCBI Taxonomy" id="1115533"/>
    <lineage>
        <taxon>Eukaryota</taxon>
        <taxon>Sar</taxon>
        <taxon>Stramenopiles</taxon>
        <taxon>Ochrophyta</taxon>
        <taxon>Bacillariophyta</taxon>
        <taxon>Bacillariophyceae</taxon>
        <taxon>Bacillariophycidae</taxon>
        <taxon>Cymbellales</taxon>
        <taxon>Gomphonemataceae</taxon>
        <taxon>Didymosphenia</taxon>
    </lineage>
</organism>
<keyword evidence="11" id="KW-0150">Chloroplast</keyword>
<evidence type="ECO:0000256" key="9">
    <source>
        <dbReference type="ARBA" id="ARBA00025834"/>
    </source>
</evidence>
<evidence type="ECO:0000256" key="7">
    <source>
        <dbReference type="ARBA" id="ARBA00023136"/>
    </source>
</evidence>